<protein>
    <submittedName>
        <fullName evidence="1">Uncharacterized protein</fullName>
    </submittedName>
</protein>
<organism evidence="1 2">
    <name type="scientific">Cardiocondyla obscurior</name>
    <dbReference type="NCBI Taxonomy" id="286306"/>
    <lineage>
        <taxon>Eukaryota</taxon>
        <taxon>Metazoa</taxon>
        <taxon>Ecdysozoa</taxon>
        <taxon>Arthropoda</taxon>
        <taxon>Hexapoda</taxon>
        <taxon>Insecta</taxon>
        <taxon>Pterygota</taxon>
        <taxon>Neoptera</taxon>
        <taxon>Endopterygota</taxon>
        <taxon>Hymenoptera</taxon>
        <taxon>Apocrita</taxon>
        <taxon>Aculeata</taxon>
        <taxon>Formicoidea</taxon>
        <taxon>Formicidae</taxon>
        <taxon>Myrmicinae</taxon>
        <taxon>Cardiocondyla</taxon>
    </lineage>
</organism>
<reference evidence="1 2" key="1">
    <citation type="submission" date="2023-03" db="EMBL/GenBank/DDBJ databases">
        <title>High recombination rates correlate with genetic variation in Cardiocondyla obscurior ants.</title>
        <authorList>
            <person name="Errbii M."/>
        </authorList>
    </citation>
    <scope>NUCLEOTIDE SEQUENCE [LARGE SCALE GENOMIC DNA]</scope>
    <source>
        <strain evidence="1">Alpha-2009</strain>
        <tissue evidence="1">Whole body</tissue>
    </source>
</reference>
<keyword evidence="2" id="KW-1185">Reference proteome</keyword>
<proteinExistence type="predicted"/>
<dbReference type="Proteomes" id="UP001430953">
    <property type="component" value="Unassembled WGS sequence"/>
</dbReference>
<evidence type="ECO:0000313" key="2">
    <source>
        <dbReference type="Proteomes" id="UP001430953"/>
    </source>
</evidence>
<gene>
    <name evidence="1" type="ORF">PUN28_000561</name>
</gene>
<name>A0AAW2H078_9HYME</name>
<comment type="caution">
    <text evidence="1">The sequence shown here is derived from an EMBL/GenBank/DDBJ whole genome shotgun (WGS) entry which is preliminary data.</text>
</comment>
<sequence length="193" mass="21690">MRAAGPRMRALRAIFPSAQAFAGLRTDRLAGGLISLLADSARDVNYSRFRGIIMIIYTTPSSRRHRWIGSGNAILGASYLRYTRSCTRRPKSRIFNGAWRSAGKRANKFAVSLSSVKMYFRFLSISRIPPVCVFVSNAKRIFIVTLDGIESLADRSVFFYSSRNRRWHVDFPSRNLHVALSPAGTHAVLNYVA</sequence>
<dbReference type="EMBL" id="JADYXP020000001">
    <property type="protein sequence ID" value="KAL0132909.1"/>
    <property type="molecule type" value="Genomic_DNA"/>
</dbReference>
<evidence type="ECO:0000313" key="1">
    <source>
        <dbReference type="EMBL" id="KAL0132909.1"/>
    </source>
</evidence>
<dbReference type="AlphaFoldDB" id="A0AAW2H078"/>
<accession>A0AAW2H078</accession>